<dbReference type="SUPFAM" id="SSF53474">
    <property type="entry name" value="alpha/beta-Hydrolases"/>
    <property type="match status" value="1"/>
</dbReference>
<dbReference type="PATRIC" id="fig|251720.4.peg.6272"/>
<dbReference type="RefSeq" id="WP_057431668.1">
    <property type="nucleotide sequence ID" value="NZ_LIHQ01000319.1"/>
</dbReference>
<dbReference type="InterPro" id="IPR029058">
    <property type="entry name" value="AB_hydrolase_fold"/>
</dbReference>
<dbReference type="OrthoDB" id="7197847at2"/>
<gene>
    <name evidence="1" type="ORF">ALO41_200122</name>
</gene>
<dbReference type="EMBL" id="LJRQ01000123">
    <property type="protein sequence ID" value="KPZ14785.1"/>
    <property type="molecule type" value="Genomic_DNA"/>
</dbReference>
<protein>
    <submittedName>
        <fullName evidence="1">DNA polymerase V subunit UmuC</fullName>
    </submittedName>
</protein>
<reference evidence="1 2" key="1">
    <citation type="submission" date="2015-09" db="EMBL/GenBank/DDBJ databases">
        <title>Genome announcement of multiple Pseudomonas syringae strains.</title>
        <authorList>
            <person name="Thakur S."/>
            <person name="Wang P.W."/>
            <person name="Gong Y."/>
            <person name="Weir B.S."/>
            <person name="Guttman D.S."/>
        </authorList>
    </citation>
    <scope>NUCLEOTIDE SEQUENCE [LARGE SCALE GENOMIC DNA]</scope>
    <source>
        <strain evidence="1 2">ICMP3962</strain>
    </source>
</reference>
<accession>A0A0N8TDX2</accession>
<evidence type="ECO:0000313" key="1">
    <source>
        <dbReference type="EMBL" id="KPZ14785.1"/>
    </source>
</evidence>
<dbReference type="Proteomes" id="UP000050266">
    <property type="component" value="Unassembled WGS sequence"/>
</dbReference>
<comment type="caution">
    <text evidence="1">The sequence shown here is derived from an EMBL/GenBank/DDBJ whole genome shotgun (WGS) entry which is preliminary data.</text>
</comment>
<dbReference type="Gene3D" id="3.40.50.1820">
    <property type="entry name" value="alpha/beta hydrolase"/>
    <property type="match status" value="1"/>
</dbReference>
<proteinExistence type="predicted"/>
<dbReference type="AlphaFoldDB" id="A0A0N8TDX2"/>
<evidence type="ECO:0000313" key="2">
    <source>
        <dbReference type="Proteomes" id="UP000050266"/>
    </source>
</evidence>
<name>A0A0N8TDX2_PSEA0</name>
<organism evidence="1 2">
    <name type="scientific">Pseudomonas amygdali pv. ulmi</name>
    <dbReference type="NCBI Taxonomy" id="251720"/>
    <lineage>
        <taxon>Bacteria</taxon>
        <taxon>Pseudomonadati</taxon>
        <taxon>Pseudomonadota</taxon>
        <taxon>Gammaproteobacteria</taxon>
        <taxon>Pseudomonadales</taxon>
        <taxon>Pseudomonadaceae</taxon>
        <taxon>Pseudomonas</taxon>
        <taxon>Pseudomonas amygdali</taxon>
    </lineage>
</organism>
<sequence length="473" mass="51913">MVKFFMNANFLRADVLIKYKFTKICLLLMLSAWLVGCNTLHNFSSSQAALREQIEKIAPSAAVTDLKFRSLADSGMLVNGQLNGRDFSLRFPFNWNKQVLLFAHGYKGIDGIKPDQISADPLDPDPSIGILQAAYNQGFAVGHSAYAKRGLAVSSGVERTVALKRLTDMIGSTRAYVSGGSMGGGIAVLISQRYPNDFAGALSICGAVSDWTYEVDYATNVRNLYNYFSHDTPYALPGSQDVTHSVAGVGVGQFLKPLLKLQADARMDSQGTAAKIIKHTLSALPNVRTEPDFASIVSPILIVATGMDDINSEVGGIPIDNSTTKYHSPFLTKTENAKLNASVQRYKADPGARERMTTMMSSTGEQRTKLLTIHNAYDSLAPYEHAERLRERISEAGYLANLVQQTVPTVQFRIDAPYFFASVLPYAELLNHDLGAAHCGFTHEQMSAAWDSLRLWVEIDQRPAESSRVNLLR</sequence>